<dbReference type="Pfam" id="PF08707">
    <property type="entry name" value="PriCT_2"/>
    <property type="match status" value="1"/>
</dbReference>
<evidence type="ECO:0000313" key="3">
    <source>
        <dbReference type="EMBL" id="MFG6467534.1"/>
    </source>
</evidence>
<sequence length="346" mass="37899">MKAKPSPHPTSDAPAAVPSLSSAVFPSPENAASDPPDRDDRKSTLPKLASSYRANALYWFGLGFNVIPVLPDTKKTAVKWDLWLQRRSPHRIVHHWAANPAHEIGFIVGDGLIVLDADSPKAVAALIEAECRCGALPSMIVQTRRGEHHYFAKPVGLPCKTTSMIVGEAHDRIDVKTGRTMVILPPSTGKFLVKFSGQHASEMAVAPLKLLEHFGTFVRPTEPDAGGRKVVEAPTERTMRLLATGLKYLPADCGYDTWLRIGAIIFNVSGGSEAGLELFDAWSASGAKYKGTCDVLAKWKTFRLDHQRPLRMATLRYMLAEQDRDWMDICAEAEGDAFQIVAEGTQ</sequence>
<dbReference type="SUPFAM" id="SSF56747">
    <property type="entry name" value="Prim-pol domain"/>
    <property type="match status" value="1"/>
</dbReference>
<gene>
    <name evidence="3" type="ORF">ACG01O_13000</name>
</gene>
<feature type="region of interest" description="Disordered" evidence="1">
    <location>
        <begin position="1"/>
        <end position="44"/>
    </location>
</feature>
<keyword evidence="4" id="KW-1185">Reference proteome</keyword>
<protein>
    <submittedName>
        <fullName evidence="3">Bifunctional DNA primase/polymerase</fullName>
    </submittedName>
</protein>
<dbReference type="CDD" id="cd04859">
    <property type="entry name" value="Prim_Pol"/>
    <property type="match status" value="1"/>
</dbReference>
<reference evidence="3 4" key="1">
    <citation type="submission" date="2024-08" db="EMBL/GenBank/DDBJ databases">
        <authorList>
            <person name="Lu H."/>
        </authorList>
    </citation>
    <scope>NUCLEOTIDE SEQUENCE [LARGE SCALE GENOMIC DNA]</scope>
    <source>
        <strain evidence="3 4">BYS87W</strain>
    </source>
</reference>
<evidence type="ECO:0000259" key="2">
    <source>
        <dbReference type="SMART" id="SM00943"/>
    </source>
</evidence>
<dbReference type="SMART" id="SM00943">
    <property type="entry name" value="Prim-Pol"/>
    <property type="match status" value="1"/>
</dbReference>
<dbReference type="InterPro" id="IPR015330">
    <property type="entry name" value="DNA_primase/pol_bifunc_N"/>
</dbReference>
<evidence type="ECO:0000256" key="1">
    <source>
        <dbReference type="SAM" id="MobiDB-lite"/>
    </source>
</evidence>
<dbReference type="InterPro" id="IPR014819">
    <property type="entry name" value="PriCT_2"/>
</dbReference>
<dbReference type="RefSeq" id="WP_394385200.1">
    <property type="nucleotide sequence ID" value="NZ_JBIGIB010000003.1"/>
</dbReference>
<comment type="caution">
    <text evidence="3">The sequence shown here is derived from an EMBL/GenBank/DDBJ whole genome shotgun (WGS) entry which is preliminary data.</text>
</comment>
<dbReference type="EMBL" id="JBIGIB010000003">
    <property type="protein sequence ID" value="MFG6467534.1"/>
    <property type="molecule type" value="Genomic_DNA"/>
</dbReference>
<dbReference type="Gene3D" id="3.30.720.160">
    <property type="entry name" value="Bifunctional DNA primase/polymerase, N-terminal"/>
    <property type="match status" value="1"/>
</dbReference>
<evidence type="ECO:0000313" key="4">
    <source>
        <dbReference type="Proteomes" id="UP001606303"/>
    </source>
</evidence>
<name>A0ABW7GZW3_9BURK</name>
<organism evidence="3 4">
    <name type="scientific">Pelomonas baiyunensis</name>
    <dbReference type="NCBI Taxonomy" id="3299026"/>
    <lineage>
        <taxon>Bacteria</taxon>
        <taxon>Pseudomonadati</taxon>
        <taxon>Pseudomonadota</taxon>
        <taxon>Betaproteobacteria</taxon>
        <taxon>Burkholderiales</taxon>
        <taxon>Sphaerotilaceae</taxon>
        <taxon>Roseateles</taxon>
    </lineage>
</organism>
<dbReference type="Pfam" id="PF09250">
    <property type="entry name" value="Prim-Pol"/>
    <property type="match status" value="1"/>
</dbReference>
<feature type="compositionally biased region" description="Low complexity" evidence="1">
    <location>
        <begin position="13"/>
        <end position="28"/>
    </location>
</feature>
<feature type="domain" description="DNA primase/polymerase bifunctional N-terminal" evidence="2">
    <location>
        <begin position="56"/>
        <end position="210"/>
    </location>
</feature>
<accession>A0ABW7GZW3</accession>
<proteinExistence type="predicted"/>
<dbReference type="Proteomes" id="UP001606303">
    <property type="component" value="Unassembled WGS sequence"/>
</dbReference>